<organism evidence="2 3">
    <name type="scientific">Meganyctiphanes norvegica</name>
    <name type="common">Northern krill</name>
    <name type="synonym">Thysanopoda norvegica</name>
    <dbReference type="NCBI Taxonomy" id="48144"/>
    <lineage>
        <taxon>Eukaryota</taxon>
        <taxon>Metazoa</taxon>
        <taxon>Ecdysozoa</taxon>
        <taxon>Arthropoda</taxon>
        <taxon>Crustacea</taxon>
        <taxon>Multicrustacea</taxon>
        <taxon>Malacostraca</taxon>
        <taxon>Eumalacostraca</taxon>
        <taxon>Eucarida</taxon>
        <taxon>Euphausiacea</taxon>
        <taxon>Euphausiidae</taxon>
        <taxon>Meganyctiphanes</taxon>
    </lineage>
</organism>
<dbReference type="PROSITE" id="PS50005">
    <property type="entry name" value="TPR"/>
    <property type="match status" value="2"/>
</dbReference>
<evidence type="ECO:0000313" key="2">
    <source>
        <dbReference type="EMBL" id="CAL4061704.1"/>
    </source>
</evidence>
<dbReference type="InterPro" id="IPR039190">
    <property type="entry name" value="TTC14"/>
</dbReference>
<evidence type="ECO:0000313" key="3">
    <source>
        <dbReference type="Proteomes" id="UP001497623"/>
    </source>
</evidence>
<feature type="repeat" description="TPR" evidence="1">
    <location>
        <begin position="336"/>
        <end position="369"/>
    </location>
</feature>
<name>A0AAV2PN60_MEGNR</name>
<dbReference type="SUPFAM" id="SSF48452">
    <property type="entry name" value="TPR-like"/>
    <property type="match status" value="1"/>
</dbReference>
<dbReference type="InterPro" id="IPR011990">
    <property type="entry name" value="TPR-like_helical_dom_sf"/>
</dbReference>
<keyword evidence="3" id="KW-1185">Reference proteome</keyword>
<evidence type="ECO:0000256" key="1">
    <source>
        <dbReference type="PROSITE-ProRule" id="PRU00339"/>
    </source>
</evidence>
<evidence type="ECO:0008006" key="4">
    <source>
        <dbReference type="Google" id="ProtNLM"/>
    </source>
</evidence>
<dbReference type="Pfam" id="PF13432">
    <property type="entry name" value="TPR_16"/>
    <property type="match status" value="1"/>
</dbReference>
<dbReference type="InterPro" id="IPR019734">
    <property type="entry name" value="TPR_rpt"/>
</dbReference>
<comment type="caution">
    <text evidence="2">The sequence shown here is derived from an EMBL/GenBank/DDBJ whole genome shotgun (WGS) entry which is preliminary data.</text>
</comment>
<reference evidence="2 3" key="1">
    <citation type="submission" date="2024-05" db="EMBL/GenBank/DDBJ databases">
        <authorList>
            <person name="Wallberg A."/>
        </authorList>
    </citation>
    <scope>NUCLEOTIDE SEQUENCE [LARGE SCALE GENOMIC DNA]</scope>
</reference>
<keyword evidence="1" id="KW-0802">TPR repeat</keyword>
<gene>
    <name evidence="2" type="ORF">MNOR_LOCUS2257</name>
</gene>
<dbReference type="AlphaFoldDB" id="A0AAV2PN60"/>
<dbReference type="PANTHER" id="PTHR23184">
    <property type="entry name" value="TETRATRICOPEPTIDE REPEAT PROTEIN 14"/>
    <property type="match status" value="1"/>
</dbReference>
<dbReference type="Gene3D" id="1.25.40.10">
    <property type="entry name" value="Tetratricopeptide repeat domain"/>
    <property type="match status" value="1"/>
</dbReference>
<dbReference type="EMBL" id="CAXKWB010000668">
    <property type="protein sequence ID" value="CAL4061704.1"/>
    <property type="molecule type" value="Genomic_DNA"/>
</dbReference>
<sequence>MDILPWNENLLTRTVNFHGEDLLSSLSKRYRDEIQHLDLNSITYRRYFERKQLLSKYSSHNDILLQFIHHMAKKIFKTTEQQINKQDRYNEVFRDIRNFLPPLEYCMNVHTKIRNDMFFRNVEKDDLLFGYIDSFPSENIYTVKILSTVATKHRCIKDCDIMAFMREEETQAEPGFREENGRWKVNTPLLTQVQMVQSVGQSTAILVGTRDSTSVINNQNMQLGKATKDCLSPSIIKMLDNKLPTYYRGLENVGAFQSSYSWKKSMDYLSKHYTLDLKVSSTLMKIDIIPRLLKPEDQYKLARRCVAEGVAHYRAGENKEALEALQAALSIDKNHVDALMARGTLWANLSKFEKAIEDFELVIHLKPDHATARRYACETLLQLADSYVDMGQLPEAEEKYQHCLEIDHKFTAAREGLQKIG</sequence>
<feature type="repeat" description="TPR" evidence="1">
    <location>
        <begin position="302"/>
        <end position="335"/>
    </location>
</feature>
<dbReference type="PANTHER" id="PTHR23184:SF9">
    <property type="entry name" value="TETRATRICOPEPTIDE REPEAT PROTEIN 14"/>
    <property type="match status" value="1"/>
</dbReference>
<dbReference type="Pfam" id="PF13181">
    <property type="entry name" value="TPR_8"/>
    <property type="match status" value="1"/>
</dbReference>
<feature type="non-terminal residue" evidence="2">
    <location>
        <position position="421"/>
    </location>
</feature>
<dbReference type="SMART" id="SM00028">
    <property type="entry name" value="TPR"/>
    <property type="match status" value="3"/>
</dbReference>
<accession>A0AAV2PN60</accession>
<protein>
    <recommendedName>
        <fullName evidence="4">Tetratricopeptide repeat protein</fullName>
    </recommendedName>
</protein>
<proteinExistence type="predicted"/>
<dbReference type="Proteomes" id="UP001497623">
    <property type="component" value="Unassembled WGS sequence"/>
</dbReference>